<keyword evidence="2" id="KW-1185">Reference proteome</keyword>
<dbReference type="EMBL" id="FNUC01000003">
    <property type="protein sequence ID" value="SEE18139.1"/>
    <property type="molecule type" value="Genomic_DNA"/>
</dbReference>
<sequence>MPFDAEVTDVLIGGYMSGAAAHEDYDAVLTCGARLWGAVVVSRDLDGSLTVEHTDHMVEEGAGGLASVGFVVGLFAPPLLAATAIGAALGAVTGKALHQRTGSKIEEAAAETIPIGGAGLIVAYKHADAATVEPAVTRALQKAVGKAEGHHVDALRGALADAQKKLTEGGG</sequence>
<accession>A0A1H5GR23</accession>
<gene>
    <name evidence="1" type="ORF">SAMN04488561_0629</name>
</gene>
<dbReference type="RefSeq" id="WP_069110541.1">
    <property type="nucleotide sequence ID" value="NZ_FNUC01000003.1"/>
</dbReference>
<dbReference type="STRING" id="561176.SAMN04488561_0629"/>
<dbReference type="OrthoDB" id="5191574at2"/>
<protein>
    <recommendedName>
        <fullName evidence="3">DUF1269 domain-containing protein</fullName>
    </recommendedName>
</protein>
<organism evidence="1 2">
    <name type="scientific">Jiangella alba</name>
    <dbReference type="NCBI Taxonomy" id="561176"/>
    <lineage>
        <taxon>Bacteria</taxon>
        <taxon>Bacillati</taxon>
        <taxon>Actinomycetota</taxon>
        <taxon>Actinomycetes</taxon>
        <taxon>Jiangellales</taxon>
        <taxon>Jiangellaceae</taxon>
        <taxon>Jiangella</taxon>
    </lineage>
</organism>
<evidence type="ECO:0008006" key="3">
    <source>
        <dbReference type="Google" id="ProtNLM"/>
    </source>
</evidence>
<evidence type="ECO:0000313" key="1">
    <source>
        <dbReference type="EMBL" id="SEE18139.1"/>
    </source>
</evidence>
<evidence type="ECO:0000313" key="2">
    <source>
        <dbReference type="Proteomes" id="UP000181980"/>
    </source>
</evidence>
<dbReference type="Proteomes" id="UP000181980">
    <property type="component" value="Unassembled WGS sequence"/>
</dbReference>
<reference evidence="2" key="1">
    <citation type="submission" date="2016-10" db="EMBL/GenBank/DDBJ databases">
        <authorList>
            <person name="Varghese N."/>
            <person name="Submissions S."/>
        </authorList>
    </citation>
    <scope>NUCLEOTIDE SEQUENCE [LARGE SCALE GENOMIC DNA]</scope>
    <source>
        <strain evidence="2">DSM 45237</strain>
    </source>
</reference>
<proteinExistence type="predicted"/>
<dbReference type="AlphaFoldDB" id="A0A1H5GR23"/>
<name>A0A1H5GR23_9ACTN</name>
<dbReference type="Pfam" id="PF06897">
    <property type="entry name" value="DUF1269"/>
    <property type="match status" value="1"/>
</dbReference>
<dbReference type="InterPro" id="IPR009200">
    <property type="entry name" value="DUF1269_membrane"/>
</dbReference>